<evidence type="ECO:0000313" key="3">
    <source>
        <dbReference type="EMBL" id="PCH33210.1"/>
    </source>
</evidence>
<dbReference type="EMBL" id="KB467831">
    <property type="protein sequence ID" value="PCH33210.1"/>
    <property type="molecule type" value="Genomic_DNA"/>
</dbReference>
<name>A0A2H3ITA2_WOLCO</name>
<feature type="compositionally biased region" description="Low complexity" evidence="2">
    <location>
        <begin position="325"/>
        <end position="338"/>
    </location>
</feature>
<proteinExistence type="predicted"/>
<feature type="compositionally biased region" description="Polar residues" evidence="2">
    <location>
        <begin position="445"/>
        <end position="456"/>
    </location>
</feature>
<feature type="region of interest" description="Disordered" evidence="2">
    <location>
        <begin position="369"/>
        <end position="456"/>
    </location>
</feature>
<feature type="coiled-coil region" evidence="1">
    <location>
        <begin position="106"/>
        <end position="133"/>
    </location>
</feature>
<feature type="region of interest" description="Disordered" evidence="2">
    <location>
        <begin position="210"/>
        <end position="233"/>
    </location>
</feature>
<reference evidence="3 4" key="1">
    <citation type="journal article" date="2012" name="Science">
        <title>The Paleozoic origin of enzymatic lignin decomposition reconstructed from 31 fungal genomes.</title>
        <authorList>
            <person name="Floudas D."/>
            <person name="Binder M."/>
            <person name="Riley R."/>
            <person name="Barry K."/>
            <person name="Blanchette R.A."/>
            <person name="Henrissat B."/>
            <person name="Martinez A.T."/>
            <person name="Otillar R."/>
            <person name="Spatafora J.W."/>
            <person name="Yadav J.S."/>
            <person name="Aerts A."/>
            <person name="Benoit I."/>
            <person name="Boyd A."/>
            <person name="Carlson A."/>
            <person name="Copeland A."/>
            <person name="Coutinho P.M."/>
            <person name="de Vries R.P."/>
            <person name="Ferreira P."/>
            <person name="Findley K."/>
            <person name="Foster B."/>
            <person name="Gaskell J."/>
            <person name="Glotzer D."/>
            <person name="Gorecki P."/>
            <person name="Heitman J."/>
            <person name="Hesse C."/>
            <person name="Hori C."/>
            <person name="Igarashi K."/>
            <person name="Jurgens J.A."/>
            <person name="Kallen N."/>
            <person name="Kersten P."/>
            <person name="Kohler A."/>
            <person name="Kuees U."/>
            <person name="Kumar T.K.A."/>
            <person name="Kuo A."/>
            <person name="LaButti K."/>
            <person name="Larrondo L.F."/>
            <person name="Lindquist E."/>
            <person name="Ling A."/>
            <person name="Lombard V."/>
            <person name="Lucas S."/>
            <person name="Lundell T."/>
            <person name="Martin R."/>
            <person name="McLaughlin D.J."/>
            <person name="Morgenstern I."/>
            <person name="Morin E."/>
            <person name="Murat C."/>
            <person name="Nagy L.G."/>
            <person name="Nolan M."/>
            <person name="Ohm R.A."/>
            <person name="Patyshakuliyeva A."/>
            <person name="Rokas A."/>
            <person name="Ruiz-Duenas F.J."/>
            <person name="Sabat G."/>
            <person name="Salamov A."/>
            <person name="Samejima M."/>
            <person name="Schmutz J."/>
            <person name="Slot J.C."/>
            <person name="St John F."/>
            <person name="Stenlid J."/>
            <person name="Sun H."/>
            <person name="Sun S."/>
            <person name="Syed K."/>
            <person name="Tsang A."/>
            <person name="Wiebenga A."/>
            <person name="Young D."/>
            <person name="Pisabarro A."/>
            <person name="Eastwood D.C."/>
            <person name="Martin F."/>
            <person name="Cullen D."/>
            <person name="Grigoriev I.V."/>
            <person name="Hibbett D.S."/>
        </authorList>
    </citation>
    <scope>NUCLEOTIDE SEQUENCE [LARGE SCALE GENOMIC DNA]</scope>
    <source>
        <strain evidence="3 4">MD-104</strain>
    </source>
</reference>
<keyword evidence="1" id="KW-0175">Coiled coil</keyword>
<sequence length="456" mass="47734">MPPKVVHKASISQKDAAATAAAKAAQSAAMPPPPDPAPPQGILEPELNALMTCFRNTIVKTGQVYRFHADARRLGISKHAPHPPRTLTASLGREVEKYDQLCDAMEAHLQRAIAILQRDLSREEERLKAEAAAAAASKVPSPILTSAHPFTTSPPISPTLSTVPGSSTSVDTSATASTNKVLRRQSTVSLSSLQRPPFPHKLDLSSSALRTVPDEPLPSGLSSPVTLAPKSSHRNSFPQELVMAALNEATSHPVDIDLTVGDTEMDMEHAAGATGVALDPSLGASADKPIELDLDMDMDIFSEGVANAATNTSAHGEYFNQPSRQNASGSQAGGSSQNIKPKVEEDIFLHALNAQGDSGNIFASLEATSLQSGPSGDAGHMHAPSQNPQNHPSPSSFLASLGTPSQSGDLSAQHGETDMFSLNFGDHAGDGMGGPDMHNLFGMGQEQTDNKPNNAS</sequence>
<dbReference type="OMA" id="VENMFTI"/>
<feature type="compositionally biased region" description="Low complexity" evidence="2">
    <location>
        <begin position="384"/>
        <end position="396"/>
    </location>
</feature>
<feature type="region of interest" description="Disordered" evidence="2">
    <location>
        <begin position="1"/>
        <end position="43"/>
    </location>
</feature>
<organism evidence="3 4">
    <name type="scientific">Wolfiporia cocos (strain MD-104)</name>
    <name type="common">Brown rot fungus</name>
    <dbReference type="NCBI Taxonomy" id="742152"/>
    <lineage>
        <taxon>Eukaryota</taxon>
        <taxon>Fungi</taxon>
        <taxon>Dikarya</taxon>
        <taxon>Basidiomycota</taxon>
        <taxon>Agaricomycotina</taxon>
        <taxon>Agaricomycetes</taxon>
        <taxon>Polyporales</taxon>
        <taxon>Phaeolaceae</taxon>
        <taxon>Wolfiporia</taxon>
    </lineage>
</organism>
<dbReference type="Proteomes" id="UP000218811">
    <property type="component" value="Unassembled WGS sequence"/>
</dbReference>
<evidence type="ECO:0000256" key="2">
    <source>
        <dbReference type="SAM" id="MobiDB-lite"/>
    </source>
</evidence>
<feature type="compositionally biased region" description="Polar residues" evidence="2">
    <location>
        <begin position="315"/>
        <end position="324"/>
    </location>
</feature>
<accession>A0A2H3ITA2</accession>
<feature type="region of interest" description="Disordered" evidence="2">
    <location>
        <begin position="315"/>
        <end position="338"/>
    </location>
</feature>
<evidence type="ECO:0000313" key="4">
    <source>
        <dbReference type="Proteomes" id="UP000218811"/>
    </source>
</evidence>
<evidence type="ECO:0000256" key="1">
    <source>
        <dbReference type="SAM" id="Coils"/>
    </source>
</evidence>
<protein>
    <submittedName>
        <fullName evidence="3">Uncharacterized protein</fullName>
    </submittedName>
</protein>
<feature type="compositionally biased region" description="Low complexity" evidence="2">
    <location>
        <begin position="16"/>
        <end position="29"/>
    </location>
</feature>
<dbReference type="OrthoDB" id="3365514at2759"/>
<dbReference type="AlphaFoldDB" id="A0A2H3ITA2"/>
<keyword evidence="4" id="KW-1185">Reference proteome</keyword>
<feature type="compositionally biased region" description="Pro residues" evidence="2">
    <location>
        <begin position="30"/>
        <end position="39"/>
    </location>
</feature>
<feature type="compositionally biased region" description="Low complexity" evidence="2">
    <location>
        <begin position="149"/>
        <end position="178"/>
    </location>
</feature>
<gene>
    <name evidence="3" type="ORF">WOLCODRAFT_159913</name>
</gene>
<feature type="region of interest" description="Disordered" evidence="2">
    <location>
        <begin position="146"/>
        <end position="180"/>
    </location>
</feature>